<gene>
    <name evidence="2" type="ORF">I79_006959</name>
</gene>
<evidence type="ECO:0000256" key="1">
    <source>
        <dbReference type="SAM" id="MobiDB-lite"/>
    </source>
</evidence>
<feature type="region of interest" description="Disordered" evidence="1">
    <location>
        <begin position="14"/>
        <end position="33"/>
    </location>
</feature>
<proteinExistence type="predicted"/>
<dbReference type="InParanoid" id="G3H993"/>
<reference evidence="3" key="1">
    <citation type="journal article" date="2011" name="Nat. Biotechnol.">
        <title>The genomic sequence of the Chinese hamster ovary (CHO)-K1 cell line.</title>
        <authorList>
            <person name="Xu X."/>
            <person name="Nagarajan H."/>
            <person name="Lewis N.E."/>
            <person name="Pan S."/>
            <person name="Cai Z."/>
            <person name="Liu X."/>
            <person name="Chen W."/>
            <person name="Xie M."/>
            <person name="Wang W."/>
            <person name="Hammond S."/>
            <person name="Andersen M.R."/>
            <person name="Neff N."/>
            <person name="Passarelli B."/>
            <person name="Koh W."/>
            <person name="Fan H.C."/>
            <person name="Wang J."/>
            <person name="Gui Y."/>
            <person name="Lee K.H."/>
            <person name="Betenbaugh M.J."/>
            <person name="Quake S.R."/>
            <person name="Famili I."/>
            <person name="Palsson B.O."/>
            <person name="Wang J."/>
        </authorList>
    </citation>
    <scope>NUCLEOTIDE SEQUENCE [LARGE SCALE GENOMIC DNA]</scope>
    <source>
        <strain evidence="3">CHO K1 cell line</strain>
    </source>
</reference>
<protein>
    <submittedName>
        <fullName evidence="2">Uncharacterized protein</fullName>
    </submittedName>
</protein>
<evidence type="ECO:0000313" key="2">
    <source>
        <dbReference type="EMBL" id="EGW04109.1"/>
    </source>
</evidence>
<dbReference type="EMBL" id="JH000224">
    <property type="protein sequence ID" value="EGW04109.1"/>
    <property type="molecule type" value="Genomic_DNA"/>
</dbReference>
<sequence length="64" mass="7032">MYFKAVGRIAKGDDNHAFERTHPEEPPIDVGNTRVKAGTPEVVILSVVNKPVINIKQPLPKSVL</sequence>
<dbReference type="AlphaFoldDB" id="G3H993"/>
<dbReference type="Proteomes" id="UP000001075">
    <property type="component" value="Unassembled WGS sequence"/>
</dbReference>
<name>G3H993_CRIGR</name>
<feature type="compositionally biased region" description="Basic and acidic residues" evidence="1">
    <location>
        <begin position="14"/>
        <end position="25"/>
    </location>
</feature>
<organism evidence="2 3">
    <name type="scientific">Cricetulus griseus</name>
    <name type="common">Chinese hamster</name>
    <name type="synonym">Cricetulus barabensis griseus</name>
    <dbReference type="NCBI Taxonomy" id="10029"/>
    <lineage>
        <taxon>Eukaryota</taxon>
        <taxon>Metazoa</taxon>
        <taxon>Chordata</taxon>
        <taxon>Craniata</taxon>
        <taxon>Vertebrata</taxon>
        <taxon>Euteleostomi</taxon>
        <taxon>Mammalia</taxon>
        <taxon>Eutheria</taxon>
        <taxon>Euarchontoglires</taxon>
        <taxon>Glires</taxon>
        <taxon>Rodentia</taxon>
        <taxon>Myomorpha</taxon>
        <taxon>Muroidea</taxon>
        <taxon>Cricetidae</taxon>
        <taxon>Cricetinae</taxon>
        <taxon>Cricetulus</taxon>
    </lineage>
</organism>
<evidence type="ECO:0000313" key="3">
    <source>
        <dbReference type="Proteomes" id="UP000001075"/>
    </source>
</evidence>
<accession>G3H993</accession>